<dbReference type="Pfam" id="PF22537">
    <property type="entry name" value="WbmS-like"/>
    <property type="match status" value="1"/>
</dbReference>
<evidence type="ECO:0000313" key="2">
    <source>
        <dbReference type="Proteomes" id="UP000016033"/>
    </source>
</evidence>
<dbReference type="RefSeq" id="WP_021199822.1">
    <property type="nucleotide sequence ID" value="NZ_ATAO01000184.1"/>
</dbReference>
<dbReference type="AlphaFoldDB" id="T5KHI8"/>
<dbReference type="InterPro" id="IPR054492">
    <property type="entry name" value="WbmS-like"/>
</dbReference>
<protein>
    <recommendedName>
        <fullName evidence="3">Polysaccharide deacetylase</fullName>
    </recommendedName>
</protein>
<dbReference type="Proteomes" id="UP000016033">
    <property type="component" value="Unassembled WGS sequence"/>
</dbReference>
<reference evidence="1 2" key="1">
    <citation type="journal article" date="2013" name="Genome Announc.">
        <title>Whole-genome sequences of five oyster-associated bacteria show potential for crude oil hydrocarbon degradation.</title>
        <authorList>
            <person name="Chauhan A."/>
            <person name="Green S."/>
            <person name="Pathak A."/>
            <person name="Thomas J."/>
            <person name="Venkatramanan R."/>
        </authorList>
    </citation>
    <scope>NUCLEOTIDE SEQUENCE [LARGE SCALE GENOMIC DNA]</scope>
    <source>
        <strain evidence="1 2">MF109</strain>
    </source>
</reference>
<accession>T5KHI8</accession>
<evidence type="ECO:0008006" key="3">
    <source>
        <dbReference type="Google" id="ProtNLM"/>
    </source>
</evidence>
<name>T5KHI8_MICMQ</name>
<proteinExistence type="predicted"/>
<organism evidence="1 2">
    <name type="scientific">Microbacterium maritypicum MF109</name>
    <dbReference type="NCBI Taxonomy" id="1333857"/>
    <lineage>
        <taxon>Bacteria</taxon>
        <taxon>Bacillati</taxon>
        <taxon>Actinomycetota</taxon>
        <taxon>Actinomycetes</taxon>
        <taxon>Micrococcales</taxon>
        <taxon>Microbacteriaceae</taxon>
        <taxon>Microbacterium</taxon>
    </lineage>
</organism>
<dbReference type="PATRIC" id="fig|1333857.3.peg.1858"/>
<sequence>MHNVVLTVDVDWAPDWAMKQLLDVLVEAETPSTWFVTHESPMLDVLREHPTLVEIGVHPNFLPGSSHGESPEEVISECLRFAPEARTMRTHCLVQSTPILQTVVDASPISVDASVYLRDLSGVSPSTLPLDHGRSLTRFAYVWEDDLEFFAEQPRWDGPRFITDRGTSDEITIIDVHPIHFALNSASVGPYERLKAALGNMRNVTEADAAEFRGTAPGARTFIQSMLEAKNTLDAEFTTLWSLAESKRLTDAR</sequence>
<dbReference type="Gene3D" id="3.20.20.370">
    <property type="entry name" value="Glycoside hydrolase/deacetylase"/>
    <property type="match status" value="1"/>
</dbReference>
<evidence type="ECO:0000313" key="1">
    <source>
        <dbReference type="EMBL" id="EQM76991.1"/>
    </source>
</evidence>
<dbReference type="EMBL" id="ATAO01000184">
    <property type="protein sequence ID" value="EQM76991.1"/>
    <property type="molecule type" value="Genomic_DNA"/>
</dbReference>
<gene>
    <name evidence="1" type="ORF">L687_00750</name>
</gene>
<comment type="caution">
    <text evidence="1">The sequence shown here is derived from an EMBL/GenBank/DDBJ whole genome shotgun (WGS) entry which is preliminary data.</text>
</comment>